<dbReference type="Pfam" id="PF00027">
    <property type="entry name" value="cNMP_binding"/>
    <property type="match status" value="1"/>
</dbReference>
<dbReference type="InterPro" id="IPR018490">
    <property type="entry name" value="cNMP-bd_dom_sf"/>
</dbReference>
<organism evidence="2">
    <name type="scientific">marine metagenome</name>
    <dbReference type="NCBI Taxonomy" id="408172"/>
    <lineage>
        <taxon>unclassified sequences</taxon>
        <taxon>metagenomes</taxon>
        <taxon>ecological metagenomes</taxon>
    </lineage>
</organism>
<dbReference type="CDD" id="cd00038">
    <property type="entry name" value="CAP_ED"/>
    <property type="match status" value="1"/>
</dbReference>
<evidence type="ECO:0000313" key="2">
    <source>
        <dbReference type="EMBL" id="SVD28644.1"/>
    </source>
</evidence>
<dbReference type="InterPro" id="IPR014710">
    <property type="entry name" value="RmlC-like_jellyroll"/>
</dbReference>
<reference evidence="2" key="1">
    <citation type="submission" date="2018-05" db="EMBL/GenBank/DDBJ databases">
        <authorList>
            <person name="Lanie J.A."/>
            <person name="Ng W.-L."/>
            <person name="Kazmierczak K.M."/>
            <person name="Andrzejewski T.M."/>
            <person name="Davidsen T.M."/>
            <person name="Wayne K.J."/>
            <person name="Tettelin H."/>
            <person name="Glass J.I."/>
            <person name="Rusch D."/>
            <person name="Podicherti R."/>
            <person name="Tsui H.-C.T."/>
            <person name="Winkler M.E."/>
        </authorList>
    </citation>
    <scope>NUCLEOTIDE SEQUENCE</scope>
</reference>
<proteinExistence type="predicted"/>
<dbReference type="EMBL" id="UINC01141104">
    <property type="protein sequence ID" value="SVD28644.1"/>
    <property type="molecule type" value="Genomic_DNA"/>
</dbReference>
<dbReference type="Gene3D" id="2.60.120.10">
    <property type="entry name" value="Jelly Rolls"/>
    <property type="match status" value="1"/>
</dbReference>
<dbReference type="AlphaFoldDB" id="A0A382U2W4"/>
<feature type="non-terminal residue" evidence="2">
    <location>
        <position position="1"/>
    </location>
</feature>
<dbReference type="InterPro" id="IPR000595">
    <property type="entry name" value="cNMP-bd_dom"/>
</dbReference>
<sequence>GDQAFIIQNGQVEILKESPKGLVSLRVLEKGAMFGEMALIDDQPRMASAKAVNSYVDLLVINQKMFKKKLEDADPFTRGLINILAKTARNND</sequence>
<feature type="domain" description="Cyclic nucleotide-binding" evidence="1">
    <location>
        <begin position="1"/>
        <end position="87"/>
    </location>
</feature>
<evidence type="ECO:0000259" key="1">
    <source>
        <dbReference type="PROSITE" id="PS50042"/>
    </source>
</evidence>
<dbReference type="PROSITE" id="PS50042">
    <property type="entry name" value="CNMP_BINDING_3"/>
    <property type="match status" value="1"/>
</dbReference>
<dbReference type="SUPFAM" id="SSF51206">
    <property type="entry name" value="cAMP-binding domain-like"/>
    <property type="match status" value="1"/>
</dbReference>
<protein>
    <recommendedName>
        <fullName evidence="1">Cyclic nucleotide-binding domain-containing protein</fullName>
    </recommendedName>
</protein>
<gene>
    <name evidence="2" type="ORF">METZ01_LOCUS381498</name>
</gene>
<accession>A0A382U2W4</accession>
<name>A0A382U2W4_9ZZZZ</name>